<gene>
    <name evidence="7" type="ORF">FAES_1134</name>
</gene>
<dbReference type="GO" id="GO:0005886">
    <property type="term" value="C:plasma membrane"/>
    <property type="evidence" value="ECO:0007669"/>
    <property type="project" value="UniProtKB-SubCell"/>
</dbReference>
<dbReference type="STRING" id="1166018.FAES_1134"/>
<feature type="transmembrane region" description="Helical" evidence="6">
    <location>
        <begin position="12"/>
        <end position="34"/>
    </location>
</feature>
<evidence type="ECO:0000256" key="5">
    <source>
        <dbReference type="ARBA" id="ARBA00023136"/>
    </source>
</evidence>
<sequence>MSSIQKQTIQGTAFSYVGIVIGFLTTGLLLPNLLGKDQNGLIQLLSSLAIILTQFANLGINGAGGRYFPYFRNYERGHGGFLLLAVGTSLLGFLGCAVALWVFRPWVIAENQAKSALFVQHYYLLLPLTFFTLFFNLFDTYARLLYDSVTGTFLKDVGQRVFFLLAVLAHWFGWIDFYTMLWGWLGSYLIPLGLMIASVVRNGHFTLNPTYLNLPPGLAVSLYRYAGLTLFAGLSSQVILHIDKALVNNSLGLSSTGVYGTAANFGSVIAAPAMMLYKVSGVVIADAWKNNDLAKIRSVYAKSCLSQLLIGCLVFVGIAANLPSVFRFLPKGYEAGYYVILWIGLGKLFDMATGVNGTILNTSRFYVWDSLFNLLMVVLTIVLTPMLIRQYGLNGAAIGAALTTGLFNLSRTLFVWYKFGLQPFTWRNAAVIGVGGLVWLIAAWPAYPTGTLVAVILDVTLRSVGIVAAYVGLIFALRIYPDLNGMLAQGVARFRR</sequence>
<feature type="transmembrane region" description="Helical" evidence="6">
    <location>
        <begin position="40"/>
        <end position="60"/>
    </location>
</feature>
<dbReference type="PATRIC" id="fig|1166018.3.peg.2856"/>
<evidence type="ECO:0008006" key="9">
    <source>
        <dbReference type="Google" id="ProtNLM"/>
    </source>
</evidence>
<feature type="transmembrane region" description="Helical" evidence="6">
    <location>
        <begin position="365"/>
        <end position="388"/>
    </location>
</feature>
<feature type="transmembrane region" description="Helical" evidence="6">
    <location>
        <begin position="429"/>
        <end position="447"/>
    </location>
</feature>
<feature type="transmembrane region" description="Helical" evidence="6">
    <location>
        <begin position="459"/>
        <end position="480"/>
    </location>
</feature>
<feature type="transmembrane region" description="Helical" evidence="6">
    <location>
        <begin position="222"/>
        <end position="242"/>
    </location>
</feature>
<feature type="transmembrane region" description="Helical" evidence="6">
    <location>
        <begin position="181"/>
        <end position="201"/>
    </location>
</feature>
<evidence type="ECO:0000256" key="1">
    <source>
        <dbReference type="ARBA" id="ARBA00004651"/>
    </source>
</evidence>
<accession>I0K4U1</accession>
<dbReference type="PANTHER" id="PTHR30250:SF11">
    <property type="entry name" value="O-ANTIGEN TRANSPORTER-RELATED"/>
    <property type="match status" value="1"/>
</dbReference>
<reference evidence="7 8" key="1">
    <citation type="journal article" date="2012" name="J. Bacteriol.">
        <title>Genome Sequence of Fibrella aestuarina BUZ 2T, a Filamentous Marine Bacterium.</title>
        <authorList>
            <person name="Filippini M."/>
            <person name="Qi W."/>
            <person name="Blom J."/>
            <person name="Goesmann A."/>
            <person name="Smits T.H."/>
            <person name="Bagheri H.C."/>
        </authorList>
    </citation>
    <scope>NUCLEOTIDE SEQUENCE [LARGE SCALE GENOMIC DNA]</scope>
    <source>
        <strain evidence="8">BUZ 2T</strain>
    </source>
</reference>
<keyword evidence="8" id="KW-1185">Reference proteome</keyword>
<feature type="transmembrane region" description="Helical" evidence="6">
    <location>
        <begin position="157"/>
        <end position="175"/>
    </location>
</feature>
<feature type="transmembrane region" description="Helical" evidence="6">
    <location>
        <begin position="123"/>
        <end position="145"/>
    </location>
</feature>
<keyword evidence="2" id="KW-1003">Cell membrane</keyword>
<feature type="transmembrane region" description="Helical" evidence="6">
    <location>
        <begin position="308"/>
        <end position="329"/>
    </location>
</feature>
<dbReference type="InterPro" id="IPR050833">
    <property type="entry name" value="Poly_Biosynth_Transport"/>
</dbReference>
<dbReference type="OrthoDB" id="88014at2"/>
<dbReference type="PANTHER" id="PTHR30250">
    <property type="entry name" value="PST FAMILY PREDICTED COLANIC ACID TRANSPORTER"/>
    <property type="match status" value="1"/>
</dbReference>
<dbReference type="HOGENOM" id="CLU_041533_1_0_10"/>
<evidence type="ECO:0000256" key="2">
    <source>
        <dbReference type="ARBA" id="ARBA00022475"/>
    </source>
</evidence>
<dbReference type="RefSeq" id="WP_015330244.1">
    <property type="nucleotide sequence ID" value="NC_020054.1"/>
</dbReference>
<feature type="transmembrane region" description="Helical" evidence="6">
    <location>
        <begin position="81"/>
        <end position="103"/>
    </location>
</feature>
<evidence type="ECO:0000313" key="7">
    <source>
        <dbReference type="EMBL" id="CCG99144.1"/>
    </source>
</evidence>
<name>I0K4U1_9BACT</name>
<evidence type="ECO:0000256" key="6">
    <source>
        <dbReference type="SAM" id="Phobius"/>
    </source>
</evidence>
<dbReference type="EMBL" id="HE796683">
    <property type="protein sequence ID" value="CCG99144.1"/>
    <property type="molecule type" value="Genomic_DNA"/>
</dbReference>
<feature type="transmembrane region" description="Helical" evidence="6">
    <location>
        <begin position="262"/>
        <end position="288"/>
    </location>
</feature>
<keyword evidence="5 6" id="KW-0472">Membrane</keyword>
<organism evidence="7 8">
    <name type="scientific">Fibrella aestuarina BUZ 2</name>
    <dbReference type="NCBI Taxonomy" id="1166018"/>
    <lineage>
        <taxon>Bacteria</taxon>
        <taxon>Pseudomonadati</taxon>
        <taxon>Bacteroidota</taxon>
        <taxon>Cytophagia</taxon>
        <taxon>Cytophagales</taxon>
        <taxon>Spirosomataceae</taxon>
        <taxon>Fibrella</taxon>
    </lineage>
</organism>
<evidence type="ECO:0000313" key="8">
    <source>
        <dbReference type="Proteomes" id="UP000011058"/>
    </source>
</evidence>
<proteinExistence type="predicted"/>
<feature type="transmembrane region" description="Helical" evidence="6">
    <location>
        <begin position="335"/>
        <end position="353"/>
    </location>
</feature>
<comment type="subcellular location">
    <subcellularLocation>
        <location evidence="1">Cell membrane</location>
        <topology evidence="1">Multi-pass membrane protein</topology>
    </subcellularLocation>
</comment>
<evidence type="ECO:0000256" key="3">
    <source>
        <dbReference type="ARBA" id="ARBA00022692"/>
    </source>
</evidence>
<keyword evidence="4 6" id="KW-1133">Transmembrane helix</keyword>
<dbReference type="KEGG" id="fae:FAES_1134"/>
<keyword evidence="3 6" id="KW-0812">Transmembrane</keyword>
<dbReference type="Proteomes" id="UP000011058">
    <property type="component" value="Chromosome"/>
</dbReference>
<protein>
    <recommendedName>
        <fullName evidence="9">Polysaccharide biosynthesis protein</fullName>
    </recommendedName>
</protein>
<feature type="transmembrane region" description="Helical" evidence="6">
    <location>
        <begin position="394"/>
        <end position="417"/>
    </location>
</feature>
<evidence type="ECO:0000256" key="4">
    <source>
        <dbReference type="ARBA" id="ARBA00022989"/>
    </source>
</evidence>
<dbReference type="AlphaFoldDB" id="I0K4U1"/>
<dbReference type="eggNOG" id="COG2244">
    <property type="taxonomic scope" value="Bacteria"/>
</dbReference>